<dbReference type="Proteomes" id="UP000322873">
    <property type="component" value="Unassembled WGS sequence"/>
</dbReference>
<protein>
    <recommendedName>
        <fullName evidence="7">Cutinase</fullName>
    </recommendedName>
</protein>
<dbReference type="EMBL" id="VICG01000005">
    <property type="protein sequence ID" value="KAA8571915.1"/>
    <property type="molecule type" value="Genomic_DNA"/>
</dbReference>
<proteinExistence type="predicted"/>
<feature type="signal peptide" evidence="4">
    <location>
        <begin position="1"/>
        <end position="18"/>
    </location>
</feature>
<dbReference type="AlphaFoldDB" id="A0A5M9JYX9"/>
<dbReference type="PANTHER" id="PTHR33630:SF9">
    <property type="entry name" value="CUTINASE 4"/>
    <property type="match status" value="1"/>
</dbReference>
<comment type="caution">
    <text evidence="5">The sequence shown here is derived from an EMBL/GenBank/DDBJ whole genome shotgun (WGS) entry which is preliminary data.</text>
</comment>
<reference evidence="5 6" key="1">
    <citation type="submission" date="2019-06" db="EMBL/GenBank/DDBJ databases">
        <title>Genome Sequence of the Brown Rot Fungal Pathogen Monilinia fructicola.</title>
        <authorList>
            <person name="De Miccolis Angelini R.M."/>
            <person name="Landi L."/>
            <person name="Abate D."/>
            <person name="Pollastro S."/>
            <person name="Romanazzi G."/>
            <person name="Faretra F."/>
        </authorList>
    </citation>
    <scope>NUCLEOTIDE SEQUENCE [LARGE SCALE GENOMIC DNA]</scope>
    <source>
        <strain evidence="5 6">Mfrc123</strain>
    </source>
</reference>
<organism evidence="5 6">
    <name type="scientific">Monilinia fructicola</name>
    <name type="common">Brown rot fungus</name>
    <name type="synonym">Ciboria fructicola</name>
    <dbReference type="NCBI Taxonomy" id="38448"/>
    <lineage>
        <taxon>Eukaryota</taxon>
        <taxon>Fungi</taxon>
        <taxon>Dikarya</taxon>
        <taxon>Ascomycota</taxon>
        <taxon>Pezizomycotina</taxon>
        <taxon>Leotiomycetes</taxon>
        <taxon>Helotiales</taxon>
        <taxon>Sclerotiniaceae</taxon>
        <taxon>Monilinia</taxon>
    </lineage>
</organism>
<evidence type="ECO:0000256" key="1">
    <source>
        <dbReference type="ARBA" id="ARBA00022801"/>
    </source>
</evidence>
<evidence type="ECO:0000256" key="4">
    <source>
        <dbReference type="SAM" id="SignalP"/>
    </source>
</evidence>
<keyword evidence="6" id="KW-1185">Reference proteome</keyword>
<gene>
    <name evidence="5" type="ORF">EYC84_001864</name>
</gene>
<evidence type="ECO:0000313" key="5">
    <source>
        <dbReference type="EMBL" id="KAA8571915.1"/>
    </source>
</evidence>
<feature type="region of interest" description="Disordered" evidence="3">
    <location>
        <begin position="194"/>
        <end position="214"/>
    </location>
</feature>
<dbReference type="InterPro" id="IPR000675">
    <property type="entry name" value="Cutinase/axe"/>
</dbReference>
<dbReference type="VEuPathDB" id="FungiDB:MFRU_076g00250"/>
<evidence type="ECO:0008006" key="7">
    <source>
        <dbReference type="Google" id="ProtNLM"/>
    </source>
</evidence>
<dbReference type="InterPro" id="IPR029058">
    <property type="entry name" value="AB_hydrolase_fold"/>
</dbReference>
<accession>A0A5M9JYX9</accession>
<dbReference type="Pfam" id="PF01083">
    <property type="entry name" value="Cutinase"/>
    <property type="match status" value="1"/>
</dbReference>
<dbReference type="PANTHER" id="PTHR33630">
    <property type="entry name" value="CUTINASE RV1984C-RELATED-RELATED"/>
    <property type="match status" value="1"/>
</dbReference>
<keyword evidence="1" id="KW-0378">Hydrolase</keyword>
<dbReference type="SMART" id="SM01110">
    <property type="entry name" value="Cutinase"/>
    <property type="match status" value="1"/>
</dbReference>
<feature type="chain" id="PRO_5024311210" description="Cutinase" evidence="4">
    <location>
        <begin position="19"/>
        <end position="335"/>
    </location>
</feature>
<dbReference type="Gene3D" id="3.40.50.1820">
    <property type="entry name" value="alpha/beta hydrolase"/>
    <property type="match status" value="1"/>
</dbReference>
<dbReference type="SUPFAM" id="SSF53474">
    <property type="entry name" value="alpha/beta-Hydrolases"/>
    <property type="match status" value="1"/>
</dbReference>
<keyword evidence="4" id="KW-0732">Signal</keyword>
<dbReference type="GO" id="GO:0052689">
    <property type="term" value="F:carboxylic ester hydrolase activity"/>
    <property type="evidence" value="ECO:0007669"/>
    <property type="project" value="UniProtKB-ARBA"/>
</dbReference>
<evidence type="ECO:0000256" key="2">
    <source>
        <dbReference type="ARBA" id="ARBA00023157"/>
    </source>
</evidence>
<evidence type="ECO:0000313" key="6">
    <source>
        <dbReference type="Proteomes" id="UP000322873"/>
    </source>
</evidence>
<keyword evidence="2" id="KW-1015">Disulfide bond</keyword>
<evidence type="ECO:0000256" key="3">
    <source>
        <dbReference type="SAM" id="MobiDB-lite"/>
    </source>
</evidence>
<name>A0A5M9JYX9_MONFR</name>
<sequence length="335" mass="33625">MHYSSIALGLSLTTLASAAGYYPRASTGGCVGDGAVHMIVARASTEPAGEGIIGSVATMVKKQLPGSDSEAVGANVAADVMCGSSGMGGGMGMGFGLGTMGAGSGATQGSSDVVAMVLMGDPTHVPTDSFNAGTSKKAGMFPRKNSANCPADKTVSYCDTGDTFCDSGMSTAVHLGYVTKYGTAAAKFITDKVSGSSTSTSTSNGTASSGGTSGAAASGAASGASSLGGLGSSGASSLSAVYHPAWDLSVLPEHLLSDLLAHLVRLANPLSAVYHLAWAAVSRLAWAAVSLLEWAAVSRLFSVVEQLKLELQLVKEMFSPVKLQMMAARMVSNWV</sequence>